<evidence type="ECO:0000256" key="5">
    <source>
        <dbReference type="ARBA" id="ARBA00022989"/>
    </source>
</evidence>
<dbReference type="OrthoDB" id="9808524at2"/>
<dbReference type="EMBL" id="FNKK01000002">
    <property type="protein sequence ID" value="SDR29618.1"/>
    <property type="molecule type" value="Genomic_DNA"/>
</dbReference>
<dbReference type="GO" id="GO:0005886">
    <property type="term" value="C:plasma membrane"/>
    <property type="evidence" value="ECO:0007669"/>
    <property type="project" value="UniProtKB-SubCell"/>
</dbReference>
<evidence type="ECO:0000256" key="3">
    <source>
        <dbReference type="ARBA" id="ARBA00022475"/>
    </source>
</evidence>
<feature type="transmembrane region" description="Helical" evidence="7">
    <location>
        <begin position="73"/>
        <end position="92"/>
    </location>
</feature>
<evidence type="ECO:0000256" key="2">
    <source>
        <dbReference type="ARBA" id="ARBA00006679"/>
    </source>
</evidence>
<dbReference type="RefSeq" id="WP_093262274.1">
    <property type="nucleotide sequence ID" value="NZ_FNKK01000002.1"/>
</dbReference>
<comment type="similarity">
    <text evidence="2">Belongs to the DoxX family.</text>
</comment>
<feature type="transmembrane region" description="Helical" evidence="7">
    <location>
        <begin position="12"/>
        <end position="34"/>
    </location>
</feature>
<dbReference type="PANTHER" id="PTHR33452:SF4">
    <property type="entry name" value="BLL4328 PROTEIN"/>
    <property type="match status" value="1"/>
</dbReference>
<dbReference type="AlphaFoldDB" id="A0A1H1HWV5"/>
<protein>
    <submittedName>
        <fullName evidence="8">Putative oxidoreductase</fullName>
    </submittedName>
</protein>
<evidence type="ECO:0000256" key="7">
    <source>
        <dbReference type="SAM" id="Phobius"/>
    </source>
</evidence>
<organism evidence="8 9">
    <name type="scientific">Thermostaphylospora chromogena</name>
    <dbReference type="NCBI Taxonomy" id="35622"/>
    <lineage>
        <taxon>Bacteria</taxon>
        <taxon>Bacillati</taxon>
        <taxon>Actinomycetota</taxon>
        <taxon>Actinomycetes</taxon>
        <taxon>Streptosporangiales</taxon>
        <taxon>Thermomonosporaceae</taxon>
        <taxon>Thermostaphylospora</taxon>
    </lineage>
</organism>
<keyword evidence="5 7" id="KW-1133">Transmembrane helix</keyword>
<feature type="transmembrane region" description="Helical" evidence="7">
    <location>
        <begin position="104"/>
        <end position="125"/>
    </location>
</feature>
<dbReference type="Proteomes" id="UP000217103">
    <property type="component" value="Unassembled WGS sequence"/>
</dbReference>
<keyword evidence="4 7" id="KW-0812">Transmembrane</keyword>
<dbReference type="InterPro" id="IPR032808">
    <property type="entry name" value="DoxX"/>
</dbReference>
<accession>A0A1H1HWV5</accession>
<keyword evidence="3" id="KW-1003">Cell membrane</keyword>
<dbReference type="InterPro" id="IPR051907">
    <property type="entry name" value="DoxX-like_oxidoreductase"/>
</dbReference>
<feature type="transmembrane region" description="Helical" evidence="7">
    <location>
        <begin position="46"/>
        <end position="66"/>
    </location>
</feature>
<sequence length="149" mass="16040">MRLDRYAEPTLALFRMVVGLLFTFHGVATMFGVFGGHMGTGRAAEFGAWPSWWAALIQLVCGLLVLTGLFTRIAALLASGSMAYAYFVVHQPQDLLPLRNGGELAALFCWAFFLIAVLGPGSWALDRLRAGQPGLALGKSRAPSESVHS</sequence>
<keyword evidence="6 7" id="KW-0472">Membrane</keyword>
<evidence type="ECO:0000256" key="4">
    <source>
        <dbReference type="ARBA" id="ARBA00022692"/>
    </source>
</evidence>
<evidence type="ECO:0000256" key="6">
    <source>
        <dbReference type="ARBA" id="ARBA00023136"/>
    </source>
</evidence>
<dbReference type="STRING" id="35622.SAMN04489764_4886"/>
<dbReference type="PANTHER" id="PTHR33452">
    <property type="entry name" value="OXIDOREDUCTASE CATD-RELATED"/>
    <property type="match status" value="1"/>
</dbReference>
<evidence type="ECO:0000313" key="8">
    <source>
        <dbReference type="EMBL" id="SDR29618.1"/>
    </source>
</evidence>
<evidence type="ECO:0000313" key="9">
    <source>
        <dbReference type="Proteomes" id="UP000217103"/>
    </source>
</evidence>
<comment type="subcellular location">
    <subcellularLocation>
        <location evidence="1">Cell membrane</location>
        <topology evidence="1">Multi-pass membrane protein</topology>
    </subcellularLocation>
</comment>
<proteinExistence type="inferred from homology"/>
<name>A0A1H1HWV5_9ACTN</name>
<keyword evidence="9" id="KW-1185">Reference proteome</keyword>
<gene>
    <name evidence="8" type="ORF">SAMN04489764_4886</name>
</gene>
<dbReference type="Pfam" id="PF07681">
    <property type="entry name" value="DoxX"/>
    <property type="match status" value="1"/>
</dbReference>
<reference evidence="8 9" key="1">
    <citation type="submission" date="2016-10" db="EMBL/GenBank/DDBJ databases">
        <authorList>
            <person name="de Groot N.N."/>
        </authorList>
    </citation>
    <scope>NUCLEOTIDE SEQUENCE [LARGE SCALE GENOMIC DNA]</scope>
    <source>
        <strain evidence="8 9">DSM 43794</strain>
    </source>
</reference>
<evidence type="ECO:0000256" key="1">
    <source>
        <dbReference type="ARBA" id="ARBA00004651"/>
    </source>
</evidence>